<reference evidence="4" key="1">
    <citation type="journal article" date="2013" name="Nature">
        <title>Pan genome of the phytoplankton Emiliania underpins its global distribution.</title>
        <authorList>
            <person name="Read B.A."/>
            <person name="Kegel J."/>
            <person name="Klute M.J."/>
            <person name="Kuo A."/>
            <person name="Lefebvre S.C."/>
            <person name="Maumus F."/>
            <person name="Mayer C."/>
            <person name="Miller J."/>
            <person name="Monier A."/>
            <person name="Salamov A."/>
            <person name="Young J."/>
            <person name="Aguilar M."/>
            <person name="Claverie J.M."/>
            <person name="Frickenhaus S."/>
            <person name="Gonzalez K."/>
            <person name="Herman E.K."/>
            <person name="Lin Y.C."/>
            <person name="Napier J."/>
            <person name="Ogata H."/>
            <person name="Sarno A.F."/>
            <person name="Shmutz J."/>
            <person name="Schroeder D."/>
            <person name="de Vargas C."/>
            <person name="Verret F."/>
            <person name="von Dassow P."/>
            <person name="Valentin K."/>
            <person name="Van de Peer Y."/>
            <person name="Wheeler G."/>
            <person name="Dacks J.B."/>
            <person name="Delwiche C.F."/>
            <person name="Dyhrman S.T."/>
            <person name="Glockner G."/>
            <person name="John U."/>
            <person name="Richards T."/>
            <person name="Worden A.Z."/>
            <person name="Zhang X."/>
            <person name="Grigoriev I.V."/>
            <person name="Allen A.E."/>
            <person name="Bidle K."/>
            <person name="Borodovsky M."/>
            <person name="Bowler C."/>
            <person name="Brownlee C."/>
            <person name="Cock J.M."/>
            <person name="Elias M."/>
            <person name="Gladyshev V.N."/>
            <person name="Groth M."/>
            <person name="Guda C."/>
            <person name="Hadaegh A."/>
            <person name="Iglesias-Rodriguez M.D."/>
            <person name="Jenkins J."/>
            <person name="Jones B.M."/>
            <person name="Lawson T."/>
            <person name="Leese F."/>
            <person name="Lindquist E."/>
            <person name="Lobanov A."/>
            <person name="Lomsadze A."/>
            <person name="Malik S.B."/>
            <person name="Marsh M.E."/>
            <person name="Mackinder L."/>
            <person name="Mock T."/>
            <person name="Mueller-Roeber B."/>
            <person name="Pagarete A."/>
            <person name="Parker M."/>
            <person name="Probert I."/>
            <person name="Quesneville H."/>
            <person name="Raines C."/>
            <person name="Rensing S.A."/>
            <person name="Riano-Pachon D.M."/>
            <person name="Richier S."/>
            <person name="Rokitta S."/>
            <person name="Shiraiwa Y."/>
            <person name="Soanes D.M."/>
            <person name="van der Giezen M."/>
            <person name="Wahlund T.M."/>
            <person name="Williams B."/>
            <person name="Wilson W."/>
            <person name="Wolfe G."/>
            <person name="Wurch L.L."/>
        </authorList>
    </citation>
    <scope>NUCLEOTIDE SEQUENCE</scope>
</reference>
<sequence>MFILATAALAVVVRPQRALVERAGPLAPAPPHLNAVHGSEALLSDISSGATVESDGDLPLSVSRRLGGTAVNDGVDFKRDGDLSPSVSRRLPAWGTAVNDGVDFKLITKADKGHVHALVGATWFVSAYGLLFDSLASELADPGHPVALAHGMHLPVLVAMAAGVGVSISGFPMMPRSRMFSAYAKQMSASMLSTATLCLIVAASVFDPSELPAADLTHALIVASMLAQSVDIVVDQKPWNIVPTVTSLRLQLPPPPVVKLAMAISLGWCAMAFGVYVHFAGAATGALSDLSDVDRAFAGQMALGLVMGPASEAFVGTLIQKERFRGLKDASRPYKFVHPLEDGLFRPNHVMEALELAFNVPGPQIACIAAAMATGHGDSVRHVFLLPFA</sequence>
<evidence type="ECO:0000313" key="4">
    <source>
        <dbReference type="Proteomes" id="UP000013827"/>
    </source>
</evidence>
<dbReference type="Proteomes" id="UP000013827">
    <property type="component" value="Unassembled WGS sequence"/>
</dbReference>
<keyword evidence="2" id="KW-0732">Signal</keyword>
<feature type="transmembrane region" description="Helical" evidence="1">
    <location>
        <begin position="154"/>
        <end position="175"/>
    </location>
</feature>
<evidence type="ECO:0000256" key="2">
    <source>
        <dbReference type="SAM" id="SignalP"/>
    </source>
</evidence>
<keyword evidence="4" id="KW-1185">Reference proteome</keyword>
<dbReference type="HOGENOM" id="CLU_718517_0_0_1"/>
<organism evidence="3 4">
    <name type="scientific">Emiliania huxleyi (strain CCMP1516)</name>
    <dbReference type="NCBI Taxonomy" id="280463"/>
    <lineage>
        <taxon>Eukaryota</taxon>
        <taxon>Haptista</taxon>
        <taxon>Haptophyta</taxon>
        <taxon>Prymnesiophyceae</taxon>
        <taxon>Isochrysidales</taxon>
        <taxon>Noelaerhabdaceae</taxon>
        <taxon>Emiliania</taxon>
    </lineage>
</organism>
<dbReference type="PaxDb" id="2903-EOD20251"/>
<feature type="transmembrane region" description="Helical" evidence="1">
    <location>
        <begin position="257"/>
        <end position="277"/>
    </location>
</feature>
<proteinExistence type="predicted"/>
<keyword evidence="1" id="KW-0472">Membrane</keyword>
<reference evidence="3" key="2">
    <citation type="submission" date="2024-10" db="UniProtKB">
        <authorList>
            <consortium name="EnsemblProtists"/>
        </authorList>
    </citation>
    <scope>IDENTIFICATION</scope>
</reference>
<protein>
    <submittedName>
        <fullName evidence="3">Uncharacterized protein</fullName>
    </submittedName>
</protein>
<dbReference type="KEGG" id="ehx:EMIHUDRAFT_444739"/>
<dbReference type="EnsemblProtists" id="EOD20251">
    <property type="protein sequence ID" value="EOD20251"/>
    <property type="gene ID" value="EMIHUDRAFT_444739"/>
</dbReference>
<name>A0A0D3J9R6_EMIH1</name>
<evidence type="ECO:0000313" key="3">
    <source>
        <dbReference type="EnsemblProtists" id="EOD20251"/>
    </source>
</evidence>
<accession>A0A0D3J9R6</accession>
<evidence type="ECO:0000256" key="1">
    <source>
        <dbReference type="SAM" id="Phobius"/>
    </source>
</evidence>
<dbReference type="GeneID" id="17265796"/>
<dbReference type="RefSeq" id="XP_005772680.1">
    <property type="nucleotide sequence ID" value="XM_005772623.1"/>
</dbReference>
<feature type="signal peptide" evidence="2">
    <location>
        <begin position="1"/>
        <end position="18"/>
    </location>
</feature>
<keyword evidence="1" id="KW-0812">Transmembrane</keyword>
<keyword evidence="1" id="KW-1133">Transmembrane helix</keyword>
<feature type="chain" id="PRO_5044187855" evidence="2">
    <location>
        <begin position="19"/>
        <end position="389"/>
    </location>
</feature>
<dbReference type="AlphaFoldDB" id="A0A0D3J9R6"/>
<feature type="transmembrane region" description="Helical" evidence="1">
    <location>
        <begin position="297"/>
        <end position="319"/>
    </location>
</feature>